<organism evidence="2 4">
    <name type="scientific">Chryseobacterium jejuense</name>
    <dbReference type="NCBI Taxonomy" id="445960"/>
    <lineage>
        <taxon>Bacteria</taxon>
        <taxon>Pseudomonadati</taxon>
        <taxon>Bacteroidota</taxon>
        <taxon>Flavobacteriia</taxon>
        <taxon>Flavobacteriales</taxon>
        <taxon>Weeksellaceae</taxon>
        <taxon>Chryseobacterium group</taxon>
        <taxon>Chryseobacterium</taxon>
    </lineage>
</organism>
<dbReference type="EMBL" id="FNEG01000001">
    <property type="protein sequence ID" value="SDI15764.1"/>
    <property type="molecule type" value="Genomic_DNA"/>
</dbReference>
<protein>
    <recommendedName>
        <fullName evidence="5">Lipoprotein</fullName>
    </recommendedName>
</protein>
<reference evidence="2 4" key="2">
    <citation type="submission" date="2018-06" db="EMBL/GenBank/DDBJ databases">
        <authorList>
            <consortium name="Pathogen Informatics"/>
            <person name="Doyle S."/>
        </authorList>
    </citation>
    <scope>NUCLEOTIDE SEQUENCE [LARGE SCALE GENOMIC DNA]</scope>
    <source>
        <strain evidence="2 4">NCTC13492</strain>
    </source>
</reference>
<dbReference type="STRING" id="445960.SAMN05421542_0257"/>
<proteinExistence type="predicted"/>
<keyword evidence="3" id="KW-1185">Reference proteome</keyword>
<evidence type="ECO:0000313" key="2">
    <source>
        <dbReference type="EMBL" id="SQB46526.1"/>
    </source>
</evidence>
<dbReference type="AlphaFoldDB" id="A0A2X2X0K6"/>
<dbReference type="RefSeq" id="WP_089732793.1">
    <property type="nucleotide sequence ID" value="NZ_FNEG01000001.1"/>
</dbReference>
<name>A0A2X2X0K6_CHRJE</name>
<dbReference type="Proteomes" id="UP000199426">
    <property type="component" value="Unassembled WGS sequence"/>
</dbReference>
<dbReference type="EMBL" id="UAWB01000013">
    <property type="protein sequence ID" value="SQB46526.1"/>
    <property type="molecule type" value="Genomic_DNA"/>
</dbReference>
<gene>
    <name evidence="2" type="ORF">NCTC13492_03601</name>
    <name evidence="1" type="ORF">SAMN05421542_0257</name>
</gene>
<dbReference type="OrthoDB" id="1358588at2"/>
<reference evidence="1 3" key="1">
    <citation type="submission" date="2016-10" db="EMBL/GenBank/DDBJ databases">
        <authorList>
            <person name="Varghese N."/>
            <person name="Submissions S."/>
        </authorList>
    </citation>
    <scope>NUCLEOTIDE SEQUENCE [LARGE SCALE GENOMIC DNA]</scope>
    <source>
        <strain evidence="1 3">DSM 19299</strain>
    </source>
</reference>
<dbReference type="Proteomes" id="UP000251670">
    <property type="component" value="Unassembled WGS sequence"/>
</dbReference>
<dbReference type="PROSITE" id="PS51257">
    <property type="entry name" value="PROKAR_LIPOPROTEIN"/>
    <property type="match status" value="1"/>
</dbReference>
<accession>A0A2X2X0K6</accession>
<evidence type="ECO:0000313" key="1">
    <source>
        <dbReference type="EMBL" id="SDI15764.1"/>
    </source>
</evidence>
<evidence type="ECO:0008006" key="5">
    <source>
        <dbReference type="Google" id="ProtNLM"/>
    </source>
</evidence>
<evidence type="ECO:0000313" key="3">
    <source>
        <dbReference type="Proteomes" id="UP000199426"/>
    </source>
</evidence>
<evidence type="ECO:0000313" key="4">
    <source>
        <dbReference type="Proteomes" id="UP000251670"/>
    </source>
</evidence>
<sequence>MMKNVLVLILLVFFLISCSSKNKKEQENIAHKIYENEFFLINSNVEGVTEVTLNRINNKFVNAKVLEGNSNCPDTSLDNIVLKNNYFTIEKYNCTDKYYLKEYITFKFDKDLLLHKYSIEFTDRYDPDRSIPNKNYTSRDFGNIKFENVNREFLINLLNK</sequence>